<keyword evidence="5" id="KW-0560">Oxidoreductase</keyword>
<evidence type="ECO:0000259" key="7">
    <source>
        <dbReference type="Pfam" id="PF00724"/>
    </source>
</evidence>
<dbReference type="AlphaFoldDB" id="A0A2A9NBY8"/>
<sequence>MVSALPKNLNVPAPGISYFTPAQSPAAGTAVDTANPEDGEKTLPKLFRPIRIRGVEFQNRIWVSSMGQYSGDNGKVTSWHLAHLGGILSRGPGLTMTESTAISLEGRITPEDAGIWSDEHIDAWKRVTEFAHSQNQKIGIQLNHSGRKGSSVAPWITGNATASKEVGGFPDNVWAPSAVRFRDDFPLPNELTKEGIEKVKQDFVEAAKRSVKAGFDVIELHNAHGFLLHNFVSPVSNKRTDEYGGSFENRIRFTLEVVDAVRAAIPDTMPLFVRVSATDWLTEVFPDQPSWTPEDTARLAPILYEHGVDFLDVSSGGIHPAQKIIGGPAYQAPFAQKVMERINVASPALNGNGHTNGNGHANGHVNGDSSRPRLLVGSVGVFTEADVAEDVLQKGWADVILVGRQFLKDPSLVWTWADKLGVVTKHAAQIGWTVRGRARK</sequence>
<dbReference type="STRING" id="703135.A0A2A9NBY8"/>
<evidence type="ECO:0000313" key="8">
    <source>
        <dbReference type="EMBL" id="PFH48139.1"/>
    </source>
</evidence>
<keyword evidence="9" id="KW-1185">Reference proteome</keyword>
<evidence type="ECO:0000256" key="5">
    <source>
        <dbReference type="ARBA" id="ARBA00023002"/>
    </source>
</evidence>
<dbReference type="GO" id="GO:0003959">
    <property type="term" value="F:NADPH dehydrogenase activity"/>
    <property type="evidence" value="ECO:0007669"/>
    <property type="project" value="InterPro"/>
</dbReference>
<dbReference type="OrthoDB" id="72788at2759"/>
<organism evidence="8 9">
    <name type="scientific">Amanita thiersii Skay4041</name>
    <dbReference type="NCBI Taxonomy" id="703135"/>
    <lineage>
        <taxon>Eukaryota</taxon>
        <taxon>Fungi</taxon>
        <taxon>Dikarya</taxon>
        <taxon>Basidiomycota</taxon>
        <taxon>Agaricomycotina</taxon>
        <taxon>Agaricomycetes</taxon>
        <taxon>Agaricomycetidae</taxon>
        <taxon>Agaricales</taxon>
        <taxon>Pluteineae</taxon>
        <taxon>Amanitaceae</taxon>
        <taxon>Amanita</taxon>
    </lineage>
</organism>
<evidence type="ECO:0000256" key="2">
    <source>
        <dbReference type="ARBA" id="ARBA00022630"/>
    </source>
</evidence>
<dbReference type="GO" id="GO:0050661">
    <property type="term" value="F:NADP binding"/>
    <property type="evidence" value="ECO:0007669"/>
    <property type="project" value="InterPro"/>
</dbReference>
<dbReference type="Pfam" id="PF00724">
    <property type="entry name" value="Oxidored_FMN"/>
    <property type="match status" value="1"/>
</dbReference>
<keyword evidence="4" id="KW-0521">NADP</keyword>
<feature type="compositionally biased region" description="Low complexity" evidence="6">
    <location>
        <begin position="350"/>
        <end position="367"/>
    </location>
</feature>
<keyword evidence="3" id="KW-0288">FMN</keyword>
<evidence type="ECO:0000313" key="9">
    <source>
        <dbReference type="Proteomes" id="UP000242287"/>
    </source>
</evidence>
<reference evidence="8 9" key="1">
    <citation type="submission" date="2014-02" db="EMBL/GenBank/DDBJ databases">
        <title>Transposable element dynamics among asymbiotic and ectomycorrhizal Amanita fungi.</title>
        <authorList>
            <consortium name="DOE Joint Genome Institute"/>
            <person name="Hess J."/>
            <person name="Skrede I."/>
            <person name="Wolfe B."/>
            <person name="LaButti K."/>
            <person name="Ohm R.A."/>
            <person name="Grigoriev I.V."/>
            <person name="Pringle A."/>
        </authorList>
    </citation>
    <scope>NUCLEOTIDE SEQUENCE [LARGE SCALE GENOMIC DNA]</scope>
    <source>
        <strain evidence="8 9">SKay4041</strain>
    </source>
</reference>
<gene>
    <name evidence="8" type="ORF">AMATHDRAFT_6079</name>
</gene>
<dbReference type="Gene3D" id="3.20.20.70">
    <property type="entry name" value="Aldolase class I"/>
    <property type="match status" value="1"/>
</dbReference>
<accession>A0A2A9NBY8</accession>
<dbReference type="PANTHER" id="PTHR43303">
    <property type="entry name" value="NADPH DEHYDROGENASE C23G7.10C-RELATED"/>
    <property type="match status" value="1"/>
</dbReference>
<evidence type="ECO:0000256" key="1">
    <source>
        <dbReference type="ARBA" id="ARBA00001917"/>
    </source>
</evidence>
<dbReference type="EMBL" id="KZ302075">
    <property type="protein sequence ID" value="PFH48139.1"/>
    <property type="molecule type" value="Genomic_DNA"/>
</dbReference>
<evidence type="ECO:0000256" key="4">
    <source>
        <dbReference type="ARBA" id="ARBA00022857"/>
    </source>
</evidence>
<comment type="cofactor">
    <cofactor evidence="1">
        <name>FMN</name>
        <dbReference type="ChEBI" id="CHEBI:58210"/>
    </cofactor>
</comment>
<feature type="region of interest" description="Disordered" evidence="6">
    <location>
        <begin position="350"/>
        <end position="369"/>
    </location>
</feature>
<evidence type="ECO:0000256" key="3">
    <source>
        <dbReference type="ARBA" id="ARBA00022643"/>
    </source>
</evidence>
<dbReference type="InterPro" id="IPR013785">
    <property type="entry name" value="Aldolase_TIM"/>
</dbReference>
<name>A0A2A9NBY8_9AGAR</name>
<dbReference type="InterPro" id="IPR001155">
    <property type="entry name" value="OxRdtase_FMN_N"/>
</dbReference>
<dbReference type="InterPro" id="IPR044152">
    <property type="entry name" value="YqjM-like"/>
</dbReference>
<dbReference type="PANTHER" id="PTHR43303:SF4">
    <property type="entry name" value="NADPH DEHYDROGENASE C23G7.10C-RELATED"/>
    <property type="match status" value="1"/>
</dbReference>
<dbReference type="Proteomes" id="UP000242287">
    <property type="component" value="Unassembled WGS sequence"/>
</dbReference>
<dbReference type="CDD" id="cd02932">
    <property type="entry name" value="OYE_YqiM_FMN"/>
    <property type="match status" value="1"/>
</dbReference>
<feature type="domain" description="NADH:flavin oxidoreductase/NADH oxidase N-terminal" evidence="7">
    <location>
        <begin position="45"/>
        <end position="282"/>
    </location>
</feature>
<protein>
    <recommendedName>
        <fullName evidence="7">NADH:flavin oxidoreductase/NADH oxidase N-terminal domain-containing protein</fullName>
    </recommendedName>
</protein>
<evidence type="ECO:0000256" key="6">
    <source>
        <dbReference type="SAM" id="MobiDB-lite"/>
    </source>
</evidence>
<proteinExistence type="predicted"/>
<dbReference type="SUPFAM" id="SSF51395">
    <property type="entry name" value="FMN-linked oxidoreductases"/>
    <property type="match status" value="1"/>
</dbReference>
<keyword evidence="2" id="KW-0285">Flavoprotein</keyword>
<dbReference type="GO" id="GO:0010181">
    <property type="term" value="F:FMN binding"/>
    <property type="evidence" value="ECO:0007669"/>
    <property type="project" value="InterPro"/>
</dbReference>